<protein>
    <submittedName>
        <fullName evidence="2">Uncharacterized protein</fullName>
    </submittedName>
</protein>
<sequence>MGRTAHDTGGIGRKSHARAGACDVSTPLRHKSAQTLRRSPARRASTR</sequence>
<dbReference type="EMBL" id="CADCVQ010000176">
    <property type="protein sequence ID" value="CAA9533030.1"/>
    <property type="molecule type" value="Genomic_DNA"/>
</dbReference>
<proteinExistence type="predicted"/>
<feature type="region of interest" description="Disordered" evidence="1">
    <location>
        <begin position="1"/>
        <end position="47"/>
    </location>
</feature>
<dbReference type="AlphaFoldDB" id="A0A6J4TV88"/>
<evidence type="ECO:0000313" key="2">
    <source>
        <dbReference type="EMBL" id="CAA9533030.1"/>
    </source>
</evidence>
<gene>
    <name evidence="2" type="ORF">AVDCRST_MAG67-4495</name>
</gene>
<name>A0A6J4TV88_9ACTN</name>
<accession>A0A6J4TV88</accession>
<reference evidence="2" key="1">
    <citation type="submission" date="2020-02" db="EMBL/GenBank/DDBJ databases">
        <authorList>
            <person name="Meier V. D."/>
        </authorList>
    </citation>
    <scope>NUCLEOTIDE SEQUENCE</scope>
    <source>
        <strain evidence="2">AVDCRST_MAG67</strain>
    </source>
</reference>
<organism evidence="2">
    <name type="scientific">uncultured Solirubrobacteraceae bacterium</name>
    <dbReference type="NCBI Taxonomy" id="1162706"/>
    <lineage>
        <taxon>Bacteria</taxon>
        <taxon>Bacillati</taxon>
        <taxon>Actinomycetota</taxon>
        <taxon>Thermoleophilia</taxon>
        <taxon>Solirubrobacterales</taxon>
        <taxon>Solirubrobacteraceae</taxon>
        <taxon>environmental samples</taxon>
    </lineage>
</organism>
<evidence type="ECO:0000256" key="1">
    <source>
        <dbReference type="SAM" id="MobiDB-lite"/>
    </source>
</evidence>